<reference evidence="1 2" key="1">
    <citation type="journal article" date="2017" name="Genome Announc.">
        <title>Draft Genome Sequences of Four Alkaliphilic Bacteria Belonging to the Anaerobacillus Genus.</title>
        <authorList>
            <person name="Bassil N.M."/>
            <person name="Lloyd J.R."/>
        </authorList>
    </citation>
    <scope>NUCLEOTIDE SEQUENCE [LARGE SCALE GENOMIC DNA]</scope>
    <source>
        <strain evidence="1 2">NB2006</strain>
    </source>
</reference>
<dbReference type="RefSeq" id="WP_083388738.1">
    <property type="nucleotide sequence ID" value="NZ_CP063356.2"/>
</dbReference>
<dbReference type="SUPFAM" id="SSF101386">
    <property type="entry name" value="all-alpha NTP pyrophosphatases"/>
    <property type="match status" value="1"/>
</dbReference>
<reference evidence="1 2" key="2">
    <citation type="journal article" date="2019" name="Int. J. Syst. Evol. Microbiol.">
        <title>Anaerobacillus isosaccharinicus sp. nov., an alkaliphilic bacterium which degrades isosaccharinic acid.</title>
        <authorList>
            <person name="Bassil N.M."/>
            <person name="Lloyd J.R."/>
        </authorList>
    </citation>
    <scope>NUCLEOTIDE SEQUENCE [LARGE SCALE GENOMIC DNA]</scope>
    <source>
        <strain evidence="1 2">NB2006</strain>
    </source>
</reference>
<keyword evidence="2" id="KW-1185">Reference proteome</keyword>
<sequence length="105" mass="11765">MIMNDLTKVIQQWAIDRKLDTADPNKQMLKLGEEFGELCSAMARGDEWKTSDAIGDMYVVLTILSMQLGLNIEACVLAAYEEIKDRRGEMVNGTFIKDSDLNGCD</sequence>
<dbReference type="Proteomes" id="UP000180175">
    <property type="component" value="Chromosome"/>
</dbReference>
<dbReference type="Gene3D" id="1.10.287.1080">
    <property type="entry name" value="MazG-like"/>
    <property type="match status" value="1"/>
</dbReference>
<name>A0A7S7L9Z8_9BACI</name>
<dbReference type="InterPro" id="IPR021130">
    <property type="entry name" value="PRib-ATP_PPHydrolase-like"/>
</dbReference>
<gene>
    <name evidence="1" type="ORF">AWH56_005310</name>
</gene>
<organism evidence="1 2">
    <name type="scientific">Anaerobacillus isosaccharinicus</name>
    <dbReference type="NCBI Taxonomy" id="1532552"/>
    <lineage>
        <taxon>Bacteria</taxon>
        <taxon>Bacillati</taxon>
        <taxon>Bacillota</taxon>
        <taxon>Bacilli</taxon>
        <taxon>Bacillales</taxon>
        <taxon>Bacillaceae</taxon>
        <taxon>Anaerobacillus</taxon>
    </lineage>
</organism>
<dbReference type="KEGG" id="aia:AWH56_005310"/>
<evidence type="ECO:0000313" key="1">
    <source>
        <dbReference type="EMBL" id="QOY37061.1"/>
    </source>
</evidence>
<protein>
    <submittedName>
        <fullName evidence="1">MazG-like family protein</fullName>
    </submittedName>
</protein>
<dbReference type="AlphaFoldDB" id="A0A7S7L9Z8"/>
<dbReference type="Pfam" id="PF01503">
    <property type="entry name" value="PRA-PH"/>
    <property type="match status" value="1"/>
</dbReference>
<accession>A0A7S7L9Z8</accession>
<dbReference type="OrthoDB" id="706686at2"/>
<evidence type="ECO:0000313" key="2">
    <source>
        <dbReference type="Proteomes" id="UP000180175"/>
    </source>
</evidence>
<proteinExistence type="predicted"/>
<dbReference type="EMBL" id="CP063356">
    <property type="protein sequence ID" value="QOY37061.1"/>
    <property type="molecule type" value="Genomic_DNA"/>
</dbReference>
<dbReference type="CDD" id="cd11540">
    <property type="entry name" value="NTP-PPase_u3"/>
    <property type="match status" value="1"/>
</dbReference>